<dbReference type="AlphaFoldDB" id="A0A5C6D987"/>
<organism evidence="1 2">
    <name type="scientific">Novipirellula aureliae</name>
    <dbReference type="NCBI Taxonomy" id="2527966"/>
    <lineage>
        <taxon>Bacteria</taxon>
        <taxon>Pseudomonadati</taxon>
        <taxon>Planctomycetota</taxon>
        <taxon>Planctomycetia</taxon>
        <taxon>Pirellulales</taxon>
        <taxon>Pirellulaceae</taxon>
        <taxon>Novipirellula</taxon>
    </lineage>
</organism>
<accession>A0A5C6D987</accession>
<evidence type="ECO:0000313" key="1">
    <source>
        <dbReference type="EMBL" id="TWU33420.1"/>
    </source>
</evidence>
<keyword evidence="2" id="KW-1185">Reference proteome</keyword>
<dbReference type="EMBL" id="SJPY01000014">
    <property type="protein sequence ID" value="TWU33420.1"/>
    <property type="molecule type" value="Genomic_DNA"/>
</dbReference>
<sequence length="182" mass="20650">MEGVGFHRIDDRIIRFIVEDAAWREWIVNNNVSVVRIKPRFGIGRREVVRIVNLGIESHGDGRADVVPQSSIGRSVLGQDKHNGPIRGRERAVEGVFIRPTWQRRATRMGVNPDPGKLVRRPSFVDLSIEEVGNRFVIELDGHRGAALSYEFDVDDQQWVVGIADTESTDFAWPRITQAEQL</sequence>
<name>A0A5C6D987_9BACT</name>
<protein>
    <submittedName>
        <fullName evidence="1">Uncharacterized protein</fullName>
    </submittedName>
</protein>
<gene>
    <name evidence="1" type="ORF">Q31b_57370</name>
</gene>
<proteinExistence type="predicted"/>
<evidence type="ECO:0000313" key="2">
    <source>
        <dbReference type="Proteomes" id="UP000315471"/>
    </source>
</evidence>
<comment type="caution">
    <text evidence="1">The sequence shown here is derived from an EMBL/GenBank/DDBJ whole genome shotgun (WGS) entry which is preliminary data.</text>
</comment>
<reference evidence="1 2" key="1">
    <citation type="submission" date="2019-02" db="EMBL/GenBank/DDBJ databases">
        <title>Deep-cultivation of Planctomycetes and their phenomic and genomic characterization uncovers novel biology.</title>
        <authorList>
            <person name="Wiegand S."/>
            <person name="Jogler M."/>
            <person name="Boedeker C."/>
            <person name="Pinto D."/>
            <person name="Vollmers J."/>
            <person name="Rivas-Marin E."/>
            <person name="Kohn T."/>
            <person name="Peeters S.H."/>
            <person name="Heuer A."/>
            <person name="Rast P."/>
            <person name="Oberbeckmann S."/>
            <person name="Bunk B."/>
            <person name="Jeske O."/>
            <person name="Meyerdierks A."/>
            <person name="Storesund J.E."/>
            <person name="Kallscheuer N."/>
            <person name="Luecker S."/>
            <person name="Lage O.M."/>
            <person name="Pohl T."/>
            <person name="Merkel B.J."/>
            <person name="Hornburger P."/>
            <person name="Mueller R.-W."/>
            <person name="Bruemmer F."/>
            <person name="Labrenz M."/>
            <person name="Spormann A.M."/>
            <person name="Op Den Camp H."/>
            <person name="Overmann J."/>
            <person name="Amann R."/>
            <person name="Jetten M.S.M."/>
            <person name="Mascher T."/>
            <person name="Medema M.H."/>
            <person name="Devos D.P."/>
            <person name="Kaster A.-K."/>
            <person name="Ovreas L."/>
            <person name="Rohde M."/>
            <person name="Galperin M.Y."/>
            <person name="Jogler C."/>
        </authorList>
    </citation>
    <scope>NUCLEOTIDE SEQUENCE [LARGE SCALE GENOMIC DNA]</scope>
    <source>
        <strain evidence="1 2">Q31b</strain>
    </source>
</reference>
<dbReference type="Proteomes" id="UP000315471">
    <property type="component" value="Unassembled WGS sequence"/>
</dbReference>